<dbReference type="PANTHER" id="PTHR46193:SF18">
    <property type="entry name" value="HEXITOL PHOSPHATASE B"/>
    <property type="match status" value="1"/>
</dbReference>
<gene>
    <name evidence="6" type="ORF">DSM107014_10835</name>
</gene>
<name>A0A941JMM5_9CHRO</name>
<dbReference type="SFLD" id="SFLDS00003">
    <property type="entry name" value="Haloacid_Dehalogenase"/>
    <property type="match status" value="1"/>
</dbReference>
<evidence type="ECO:0000313" key="7">
    <source>
        <dbReference type="Proteomes" id="UP000767446"/>
    </source>
</evidence>
<dbReference type="InterPro" id="IPR051600">
    <property type="entry name" value="Beta-PGM-like"/>
</dbReference>
<dbReference type="Gene3D" id="3.40.50.1000">
    <property type="entry name" value="HAD superfamily/HAD-like"/>
    <property type="match status" value="1"/>
</dbReference>
<accession>A0A941JMM5</accession>
<keyword evidence="3" id="KW-0479">Metal-binding</keyword>
<evidence type="ECO:0000256" key="1">
    <source>
        <dbReference type="ARBA" id="ARBA00001946"/>
    </source>
</evidence>
<evidence type="ECO:0000256" key="3">
    <source>
        <dbReference type="ARBA" id="ARBA00022723"/>
    </source>
</evidence>
<dbReference type="InterPro" id="IPR023198">
    <property type="entry name" value="PGP-like_dom2"/>
</dbReference>
<dbReference type="InterPro" id="IPR041492">
    <property type="entry name" value="HAD_2"/>
</dbReference>
<dbReference type="SFLD" id="SFLDG01129">
    <property type="entry name" value="C1.5:_HAD__Beta-PGM__Phosphata"/>
    <property type="match status" value="1"/>
</dbReference>
<comment type="cofactor">
    <cofactor evidence="1">
        <name>Mg(2+)</name>
        <dbReference type="ChEBI" id="CHEBI:18420"/>
    </cofactor>
</comment>
<dbReference type="SUPFAM" id="SSF56784">
    <property type="entry name" value="HAD-like"/>
    <property type="match status" value="1"/>
</dbReference>
<dbReference type="Pfam" id="PF13419">
    <property type="entry name" value="HAD_2"/>
    <property type="match status" value="1"/>
</dbReference>
<protein>
    <submittedName>
        <fullName evidence="6">HAD-IA family hydrolase</fullName>
    </submittedName>
</protein>
<dbReference type="GO" id="GO:0046872">
    <property type="term" value="F:metal ion binding"/>
    <property type="evidence" value="ECO:0007669"/>
    <property type="project" value="UniProtKB-KW"/>
</dbReference>
<dbReference type="SFLD" id="SFLDG01135">
    <property type="entry name" value="C1.5.6:_HAD__Beta-PGM__Phospha"/>
    <property type="match status" value="1"/>
</dbReference>
<dbReference type="AlphaFoldDB" id="A0A941JMM5"/>
<dbReference type="EMBL" id="JADQBC010000067">
    <property type="protein sequence ID" value="MBR8828374.1"/>
    <property type="molecule type" value="Genomic_DNA"/>
</dbReference>
<dbReference type="Gene3D" id="1.10.150.240">
    <property type="entry name" value="Putative phosphatase, domain 2"/>
    <property type="match status" value="1"/>
</dbReference>
<dbReference type="Proteomes" id="UP000767446">
    <property type="component" value="Unassembled WGS sequence"/>
</dbReference>
<sequence length="216" mass="23971">MLSAILFDLDGTLVNTDPLHFLTWQDVLKKFGMSFDHEWYNQHISGRTNLEIIQDILPQLSLEEGLHLAEAKEARFRESVNQLEPVPGLLNLLNWVESQALKKAVVTNAPGKNAQFMLAALQLTEVFPLVVLAEDAPPGKPDPAPYLLALECLQVKSNEVIVFEDSPSGIRSAVAAGLYTIGVVSNHQPEYLAQLGTKMVIKDFTEPKLWDLLNSI</sequence>
<evidence type="ECO:0000256" key="5">
    <source>
        <dbReference type="ARBA" id="ARBA00023277"/>
    </source>
</evidence>
<dbReference type="InterPro" id="IPR006439">
    <property type="entry name" value="HAD-SF_hydro_IA"/>
</dbReference>
<dbReference type="InterPro" id="IPR036412">
    <property type="entry name" value="HAD-like_sf"/>
</dbReference>
<reference evidence="6" key="1">
    <citation type="submission" date="2021-02" db="EMBL/GenBank/DDBJ databases">
        <title>Metagenome analyses of Stigonema ocellatum DSM 106950, Chlorogloea purpurea SAG 13.99 and Gomphosphaeria aponina DSM 107014.</title>
        <authorList>
            <person name="Marter P."/>
            <person name="Huang S."/>
        </authorList>
    </citation>
    <scope>NUCLEOTIDE SEQUENCE</scope>
    <source>
        <strain evidence="6">JP213</strain>
    </source>
</reference>
<dbReference type="PANTHER" id="PTHR46193">
    <property type="entry name" value="6-PHOSPHOGLUCONATE PHOSPHATASE"/>
    <property type="match status" value="1"/>
</dbReference>
<evidence type="ECO:0000313" key="6">
    <source>
        <dbReference type="EMBL" id="MBR8828374.1"/>
    </source>
</evidence>
<dbReference type="NCBIfam" id="TIGR01509">
    <property type="entry name" value="HAD-SF-IA-v3"/>
    <property type="match status" value="1"/>
</dbReference>
<keyword evidence="4" id="KW-0460">Magnesium</keyword>
<evidence type="ECO:0000256" key="4">
    <source>
        <dbReference type="ARBA" id="ARBA00022842"/>
    </source>
</evidence>
<dbReference type="GO" id="GO:0016787">
    <property type="term" value="F:hydrolase activity"/>
    <property type="evidence" value="ECO:0007669"/>
    <property type="project" value="UniProtKB-KW"/>
</dbReference>
<dbReference type="PRINTS" id="PR00413">
    <property type="entry name" value="HADHALOGNASE"/>
</dbReference>
<dbReference type="InterPro" id="IPR023214">
    <property type="entry name" value="HAD_sf"/>
</dbReference>
<dbReference type="PROSITE" id="PS01228">
    <property type="entry name" value="COF_1"/>
    <property type="match status" value="1"/>
</dbReference>
<comment type="similarity">
    <text evidence="2">Belongs to the HAD-like hydrolase superfamily. CbbY/CbbZ/Gph/YieH family.</text>
</comment>
<evidence type="ECO:0000256" key="2">
    <source>
        <dbReference type="ARBA" id="ARBA00006171"/>
    </source>
</evidence>
<keyword evidence="5" id="KW-0119">Carbohydrate metabolism</keyword>
<proteinExistence type="inferred from homology"/>
<comment type="caution">
    <text evidence="6">The sequence shown here is derived from an EMBL/GenBank/DDBJ whole genome shotgun (WGS) entry which is preliminary data.</text>
</comment>
<keyword evidence="6" id="KW-0378">Hydrolase</keyword>
<organism evidence="6 7">
    <name type="scientific">Gomphosphaeria aponina SAG 52.96 = DSM 107014</name>
    <dbReference type="NCBI Taxonomy" id="1521640"/>
    <lineage>
        <taxon>Bacteria</taxon>
        <taxon>Bacillati</taxon>
        <taxon>Cyanobacteriota</taxon>
        <taxon>Cyanophyceae</taxon>
        <taxon>Oscillatoriophycideae</taxon>
        <taxon>Chroococcales</taxon>
        <taxon>Gomphosphaeriaceae</taxon>
        <taxon>Gomphosphaeria</taxon>
    </lineage>
</organism>